<evidence type="ECO:0000313" key="4">
    <source>
        <dbReference type="EMBL" id="GGG78263.1"/>
    </source>
</evidence>
<keyword evidence="1" id="KW-1134">Transmembrane beta strand</keyword>
<organism evidence="4 5">
    <name type="scientific">Parapedobacter pyrenivorans</name>
    <dbReference type="NCBI Taxonomy" id="1305674"/>
    <lineage>
        <taxon>Bacteria</taxon>
        <taxon>Pseudomonadati</taxon>
        <taxon>Bacteroidota</taxon>
        <taxon>Sphingobacteriia</taxon>
        <taxon>Sphingobacteriales</taxon>
        <taxon>Sphingobacteriaceae</taxon>
        <taxon>Parapedobacter</taxon>
    </lineage>
</organism>
<keyword evidence="5" id="KW-1185">Reference proteome</keyword>
<keyword evidence="1" id="KW-0812">Transmembrane</keyword>
<dbReference type="Proteomes" id="UP000660862">
    <property type="component" value="Unassembled WGS sequence"/>
</dbReference>
<dbReference type="Gene3D" id="2.170.130.10">
    <property type="entry name" value="TonB-dependent receptor, plug domain"/>
    <property type="match status" value="1"/>
</dbReference>
<reference evidence="4" key="1">
    <citation type="journal article" date="2014" name="Int. J. Syst. Evol. Microbiol.">
        <title>Complete genome sequence of Corynebacterium casei LMG S-19264T (=DSM 44701T), isolated from a smear-ripened cheese.</title>
        <authorList>
            <consortium name="US DOE Joint Genome Institute (JGI-PGF)"/>
            <person name="Walter F."/>
            <person name="Albersmeier A."/>
            <person name="Kalinowski J."/>
            <person name="Ruckert C."/>
        </authorList>
    </citation>
    <scope>NUCLEOTIDE SEQUENCE</scope>
    <source>
        <strain evidence="4">CGMCC 1.12195</strain>
    </source>
</reference>
<proteinExistence type="inferred from homology"/>
<dbReference type="RefSeq" id="WP_188504614.1">
    <property type="nucleotide sequence ID" value="NZ_BMER01000001.1"/>
</dbReference>
<comment type="similarity">
    <text evidence="1">Belongs to the TonB-dependent receptor family.</text>
</comment>
<dbReference type="NCBIfam" id="TIGR04056">
    <property type="entry name" value="OMP_RagA_SusC"/>
    <property type="match status" value="1"/>
</dbReference>
<dbReference type="PROSITE" id="PS52016">
    <property type="entry name" value="TONB_DEPENDENT_REC_3"/>
    <property type="match status" value="1"/>
</dbReference>
<dbReference type="InterPro" id="IPR023996">
    <property type="entry name" value="TonB-dep_OMP_SusC/RagA"/>
</dbReference>
<dbReference type="InterPro" id="IPR012910">
    <property type="entry name" value="Plug_dom"/>
</dbReference>
<dbReference type="InterPro" id="IPR039426">
    <property type="entry name" value="TonB-dep_rcpt-like"/>
</dbReference>
<dbReference type="InterPro" id="IPR023997">
    <property type="entry name" value="TonB-dep_OMP_SusC/RagA_CS"/>
</dbReference>
<reference evidence="4" key="2">
    <citation type="submission" date="2020-09" db="EMBL/GenBank/DDBJ databases">
        <authorList>
            <person name="Sun Q."/>
            <person name="Zhou Y."/>
        </authorList>
    </citation>
    <scope>NUCLEOTIDE SEQUENCE</scope>
    <source>
        <strain evidence="4">CGMCC 1.12195</strain>
    </source>
</reference>
<dbReference type="InterPro" id="IPR008969">
    <property type="entry name" value="CarboxyPept-like_regulatory"/>
</dbReference>
<evidence type="ECO:0000256" key="2">
    <source>
        <dbReference type="SAM" id="SignalP"/>
    </source>
</evidence>
<evidence type="ECO:0000256" key="1">
    <source>
        <dbReference type="PROSITE-ProRule" id="PRU01360"/>
    </source>
</evidence>
<dbReference type="InterPro" id="IPR037066">
    <property type="entry name" value="Plug_dom_sf"/>
</dbReference>
<keyword evidence="1" id="KW-0998">Cell outer membrane</keyword>
<feature type="chain" id="PRO_5037181319" evidence="2">
    <location>
        <begin position="19"/>
        <end position="1130"/>
    </location>
</feature>
<dbReference type="SUPFAM" id="SSF49464">
    <property type="entry name" value="Carboxypeptidase regulatory domain-like"/>
    <property type="match status" value="1"/>
</dbReference>
<dbReference type="NCBIfam" id="TIGR04057">
    <property type="entry name" value="SusC_RagA_signa"/>
    <property type="match status" value="1"/>
</dbReference>
<dbReference type="AlphaFoldDB" id="A0A917HG93"/>
<dbReference type="Gene3D" id="2.60.40.1120">
    <property type="entry name" value="Carboxypeptidase-like, regulatory domain"/>
    <property type="match status" value="1"/>
</dbReference>
<comment type="caution">
    <text evidence="4">The sequence shown here is derived from an EMBL/GenBank/DDBJ whole genome shotgun (WGS) entry which is preliminary data.</text>
</comment>
<sequence length="1130" mass="127203">MNLSLFSLAFVCFQVAFAGKIAAQKVTLQEKEATVVQLLKNIEKQTGFTAFYRKKDIDETKRISVNLREVDLQKALHVIFQELACDYEIRERIIIIRKGEEKESSEKKVKHAEKIEEVQREVVGKVSDQSGDPLPGVTVSLKGTPISTVTDEDGNFRINVEKGQLLVFTNVGYEAHEVIVNDQNNLQVVLIEALADLDEVVVVAFGTQKKATITGAITSVGQKVIKSITTSDLSKGLAGRLPGVRVVQNSSEPGSFDTRFDIRGFSDPLFIVDGMEMAKRDFVRLNPNIIKDISVLKDASAAVYGVKAANGVVLVTTQKGEVGKPVISYSGDYEIQSFTNTLTPLDAYHYAVLNTEAEINNGIPPNATTFSPEDIQAYKDGTKQSTNWYDLVTRPYADKQRHNISVNGGSERIQYFTSIGYTGEDGMWRSGDLNYKKYDLRASVTGEITDNLKMSLSIDGMQDQKNEPGAPAFLPGVIGSMYFSLFMQVPTNPVYANNNPEYLQDSYDGQHPLAISNADIGGYTHTQLKTFQGNYTVDYEVPFIEGLNASLRYGYYNLEQYIKKWAPKFQMYSYEESTGTYRNTATKNDPANLMGNYTTMQRHTLYGQLNYAKSFLKNNLNVTLVFEQKQLKNDNLSAYSEFDANVDQFFAGTRNHRVTSADIYEFNNQNIISKVNYNYDSKYLLESGFNFGGSSQFPADGRWGFFPYASAGWVISQESFFRPMSSVISQLKLRGSWGKMGDDGAAAFQFLEGYDYPSGTYVFDDRITRGLGFRSIPNPNLTWSTSVTKNIGLDLDIKNRFVYLNLDFFQRNRSGLLATRTTIVPGTIGQSLSQENLNSDQIQGMEIVVGHSKRKGDFLYDISANMSYTRGRLTHIERNADPNSWENWRNNGTHRWTNIVWGYDYVGQFQTYEEIVNSPLQGNHALANRFLKPGDLKYRDVNNDGLINRLDEIPIARGNTPEISFGLGSTFSYKQFDLDILFQGAANVNYLNDGTWYAREGIHWIGRNGLMKFTDRWHREDLFDVNSSWVPGRYPSTYSRGPESPSTQSNIANSTFWVNNSSYVRLKSVTLGYTLQNAFLAKVGVQSLRIVLSGFNLVTWTGLEDVDPERLQNLIYPNTKTYNIGLNLRL</sequence>
<comment type="subcellular location">
    <subcellularLocation>
        <location evidence="1">Cell outer membrane</location>
        <topology evidence="1">Multi-pass membrane protein</topology>
    </subcellularLocation>
</comment>
<accession>A0A917HG93</accession>
<name>A0A917HG93_9SPHI</name>
<feature type="signal peptide" evidence="2">
    <location>
        <begin position="1"/>
        <end position="18"/>
    </location>
</feature>
<dbReference type="SUPFAM" id="SSF56935">
    <property type="entry name" value="Porins"/>
    <property type="match status" value="1"/>
</dbReference>
<dbReference type="Pfam" id="PF13715">
    <property type="entry name" value="CarbopepD_reg_2"/>
    <property type="match status" value="1"/>
</dbReference>
<dbReference type="Pfam" id="PF07715">
    <property type="entry name" value="Plug"/>
    <property type="match status" value="1"/>
</dbReference>
<feature type="domain" description="TonB-dependent receptor plug" evidence="3">
    <location>
        <begin position="210"/>
        <end position="312"/>
    </location>
</feature>
<keyword evidence="2" id="KW-0732">Signal</keyword>
<keyword evidence="1" id="KW-0813">Transport</keyword>
<gene>
    <name evidence="4" type="ORF">GCM10007415_07850</name>
</gene>
<evidence type="ECO:0000259" key="3">
    <source>
        <dbReference type="Pfam" id="PF07715"/>
    </source>
</evidence>
<protein>
    <submittedName>
        <fullName evidence="4">SusC/RagA family TonB-linked outer membrane protein</fullName>
    </submittedName>
</protein>
<keyword evidence="1" id="KW-0472">Membrane</keyword>
<dbReference type="EMBL" id="BMER01000001">
    <property type="protein sequence ID" value="GGG78263.1"/>
    <property type="molecule type" value="Genomic_DNA"/>
</dbReference>
<evidence type="ECO:0000313" key="5">
    <source>
        <dbReference type="Proteomes" id="UP000660862"/>
    </source>
</evidence>
<dbReference type="GO" id="GO:0009279">
    <property type="term" value="C:cell outer membrane"/>
    <property type="evidence" value="ECO:0007669"/>
    <property type="project" value="UniProtKB-SubCell"/>
</dbReference>